<dbReference type="Pfam" id="PF01501">
    <property type="entry name" value="Glyco_transf_8"/>
    <property type="match status" value="1"/>
</dbReference>
<feature type="non-terminal residue" evidence="6">
    <location>
        <position position="89"/>
    </location>
</feature>
<evidence type="ECO:0000313" key="7">
    <source>
        <dbReference type="Proteomes" id="UP000824890"/>
    </source>
</evidence>
<comment type="pathway">
    <text evidence="1 5">Glycan metabolism; pectin biosynthesis.</text>
</comment>
<comment type="caution">
    <text evidence="6">The sequence shown here is derived from an EMBL/GenBank/DDBJ whole genome shotgun (WGS) entry which is preliminary data.</text>
</comment>
<feature type="non-terminal residue" evidence="6">
    <location>
        <position position="1"/>
    </location>
</feature>
<gene>
    <name evidence="6" type="ORF">HID58_008009</name>
</gene>
<dbReference type="EC" id="2.4.1.-" evidence="5"/>
<sequence length="89" mass="9813">YAICPENVIAASVVVKSAMKNAGHGNMSYTSSLILGRCRLSTGLKLKLHRILLLDDDVVVQKDLTGHWEIDMDKKVNGGCRDLCRFVPL</sequence>
<evidence type="ECO:0000256" key="5">
    <source>
        <dbReference type="RuleBase" id="RU362027"/>
    </source>
</evidence>
<keyword evidence="3 5" id="KW-0328">Glycosyltransferase</keyword>
<dbReference type="InterPro" id="IPR002495">
    <property type="entry name" value="Glyco_trans_8"/>
</dbReference>
<keyword evidence="5" id="KW-0333">Golgi apparatus</keyword>
<proteinExistence type="inferred from homology"/>
<dbReference type="InterPro" id="IPR029993">
    <property type="entry name" value="GAUT"/>
</dbReference>
<dbReference type="InterPro" id="IPR029044">
    <property type="entry name" value="Nucleotide-diphossugar_trans"/>
</dbReference>
<organism evidence="6 7">
    <name type="scientific">Brassica napus</name>
    <name type="common">Rape</name>
    <dbReference type="NCBI Taxonomy" id="3708"/>
    <lineage>
        <taxon>Eukaryota</taxon>
        <taxon>Viridiplantae</taxon>
        <taxon>Streptophyta</taxon>
        <taxon>Embryophyta</taxon>
        <taxon>Tracheophyta</taxon>
        <taxon>Spermatophyta</taxon>
        <taxon>Magnoliopsida</taxon>
        <taxon>eudicotyledons</taxon>
        <taxon>Gunneridae</taxon>
        <taxon>Pentapetalae</taxon>
        <taxon>rosids</taxon>
        <taxon>malvids</taxon>
        <taxon>Brassicales</taxon>
        <taxon>Brassicaceae</taxon>
        <taxon>Brassiceae</taxon>
        <taxon>Brassica</taxon>
    </lineage>
</organism>
<protein>
    <recommendedName>
        <fullName evidence="5">Hexosyltransferase</fullName>
        <ecNumber evidence="5">2.4.1.-</ecNumber>
    </recommendedName>
</protein>
<evidence type="ECO:0000256" key="1">
    <source>
        <dbReference type="ARBA" id="ARBA00004877"/>
    </source>
</evidence>
<keyword evidence="4" id="KW-0808">Transferase</keyword>
<keyword evidence="5" id="KW-0961">Cell wall biogenesis/degradation</keyword>
<dbReference type="Gene3D" id="3.90.550.10">
    <property type="entry name" value="Spore Coat Polysaccharide Biosynthesis Protein SpsA, Chain A"/>
    <property type="match status" value="1"/>
</dbReference>
<dbReference type="Proteomes" id="UP000824890">
    <property type="component" value="Unassembled WGS sequence"/>
</dbReference>
<dbReference type="EMBL" id="JAGKQM010000080">
    <property type="protein sequence ID" value="KAH0855436.1"/>
    <property type="molecule type" value="Genomic_DNA"/>
</dbReference>
<evidence type="ECO:0000256" key="2">
    <source>
        <dbReference type="ARBA" id="ARBA00006351"/>
    </source>
</evidence>
<evidence type="ECO:0000256" key="4">
    <source>
        <dbReference type="ARBA" id="ARBA00022679"/>
    </source>
</evidence>
<comment type="similarity">
    <text evidence="2 5">Belongs to the glycosyltransferase 8 family.</text>
</comment>
<evidence type="ECO:0000313" key="6">
    <source>
        <dbReference type="EMBL" id="KAH0855436.1"/>
    </source>
</evidence>
<dbReference type="PANTHER" id="PTHR32116:SF31">
    <property type="entry name" value="GALACTURONOSYLTRANSFERASE 8"/>
    <property type="match status" value="1"/>
</dbReference>
<accession>A0ABQ7XHS0</accession>
<dbReference type="SUPFAM" id="SSF53448">
    <property type="entry name" value="Nucleotide-diphospho-sugar transferases"/>
    <property type="match status" value="1"/>
</dbReference>
<evidence type="ECO:0000256" key="3">
    <source>
        <dbReference type="ARBA" id="ARBA00022676"/>
    </source>
</evidence>
<keyword evidence="7" id="KW-1185">Reference proteome</keyword>
<reference evidence="6 7" key="1">
    <citation type="submission" date="2021-05" db="EMBL/GenBank/DDBJ databases">
        <title>Genome Assembly of Synthetic Allotetraploid Brassica napus Reveals Homoeologous Exchanges between Subgenomes.</title>
        <authorList>
            <person name="Davis J.T."/>
        </authorList>
    </citation>
    <scope>NUCLEOTIDE SEQUENCE [LARGE SCALE GENOMIC DNA]</scope>
    <source>
        <strain evidence="7">cv. Da-Ae</strain>
        <tissue evidence="6">Seedling</tissue>
    </source>
</reference>
<dbReference type="PANTHER" id="PTHR32116">
    <property type="entry name" value="GALACTURONOSYLTRANSFERASE 4-RELATED"/>
    <property type="match status" value="1"/>
</dbReference>
<name>A0ABQ7XHS0_BRANA</name>
<comment type="subcellular location">
    <subcellularLocation>
        <location evidence="5">Golgi apparatus membrane</location>
        <topology evidence="5">Single-pass type II membrane protein</topology>
    </subcellularLocation>
</comment>